<dbReference type="InterPro" id="IPR050361">
    <property type="entry name" value="MPP/UQCRC_Complex"/>
</dbReference>
<dbReference type="PROSITE" id="PS00143">
    <property type="entry name" value="INSULINASE"/>
    <property type="match status" value="1"/>
</dbReference>
<dbReference type="SUPFAM" id="SSF63411">
    <property type="entry name" value="LuxS/MPP-like metallohydrolase"/>
    <property type="match status" value="2"/>
</dbReference>
<feature type="domain" description="Peptidase M16 N-terminal" evidence="3">
    <location>
        <begin position="12"/>
        <end position="160"/>
    </location>
</feature>
<dbReference type="InterPro" id="IPR001431">
    <property type="entry name" value="Pept_M16_Zn_BS"/>
</dbReference>
<evidence type="ECO:0000313" key="5">
    <source>
        <dbReference type="EMBL" id="HIU48928.1"/>
    </source>
</evidence>
<dbReference type="FunFam" id="3.30.830.10:FF:000008">
    <property type="entry name" value="Mitochondrial-processing peptidase subunit beta"/>
    <property type="match status" value="1"/>
</dbReference>
<dbReference type="GO" id="GO:0006508">
    <property type="term" value="P:proteolysis"/>
    <property type="evidence" value="ECO:0007669"/>
    <property type="project" value="InterPro"/>
</dbReference>
<gene>
    <name evidence="5" type="ORF">IAB04_06155</name>
</gene>
<evidence type="ECO:0000259" key="4">
    <source>
        <dbReference type="Pfam" id="PF05193"/>
    </source>
</evidence>
<dbReference type="Gene3D" id="3.30.830.10">
    <property type="entry name" value="Metalloenzyme, LuxS/M16 peptidase-like"/>
    <property type="match status" value="2"/>
</dbReference>
<dbReference type="PANTHER" id="PTHR11851">
    <property type="entry name" value="METALLOPROTEASE"/>
    <property type="match status" value="1"/>
</dbReference>
<evidence type="ECO:0000259" key="3">
    <source>
        <dbReference type="Pfam" id="PF00675"/>
    </source>
</evidence>
<dbReference type="InterPro" id="IPR007863">
    <property type="entry name" value="Peptidase_M16_C"/>
</dbReference>
<sequence>MHQIRTLSNGIRVVSEAIPYVKSVSIGVWVGNGSRHETLEESGVSHYIEHMLFKGTQRREAWQIAREIDAVGGQINAFTSREYTCYYTKTLDAHAPLAVDILSDMLFHSKLDASDMELERQVILEEINMYEDDPEELVHDLIMEAAYGDNPLGRSILGTKERLSAMDSAFMRRYMETHYTARDMVIAVSGNFDEGLFALLEQAFGQQALQENLPAVEPAIRQTRRVVRTKDTEQVQLVLGYEGIDVLDEGVYSLMAFNNIFGNGMSSRLFQNIREKLGLAYSVYAYHASYIGAGMFNISAGMSLENFEKVADLIFQEVDLARREKLTAEEVAVAKEQLKGNYILSNESPGARMQAAGRSLLLNRPIYSQEEILMRIEAVSVDSVAEIIDRILRPETLCAAVVGAVEEIGF</sequence>
<name>A0A9D1LVN7_9FIRM</name>
<reference evidence="5" key="2">
    <citation type="journal article" date="2021" name="PeerJ">
        <title>Extensive microbial diversity within the chicken gut microbiome revealed by metagenomics and culture.</title>
        <authorList>
            <person name="Gilroy R."/>
            <person name="Ravi A."/>
            <person name="Getino M."/>
            <person name="Pursley I."/>
            <person name="Horton D.L."/>
            <person name="Alikhan N.F."/>
            <person name="Baker D."/>
            <person name="Gharbi K."/>
            <person name="Hall N."/>
            <person name="Watson M."/>
            <person name="Adriaenssens E.M."/>
            <person name="Foster-Nyarko E."/>
            <person name="Jarju S."/>
            <person name="Secka A."/>
            <person name="Antonio M."/>
            <person name="Oren A."/>
            <person name="Chaudhuri R.R."/>
            <person name="La Ragione R."/>
            <person name="Hildebrand F."/>
            <person name="Pallen M.J."/>
        </authorList>
    </citation>
    <scope>NUCLEOTIDE SEQUENCE</scope>
    <source>
        <strain evidence="5">ChiSjej4B22-9803</strain>
    </source>
</reference>
<dbReference type="InterPro" id="IPR011249">
    <property type="entry name" value="Metalloenz_LuxS/M16"/>
</dbReference>
<dbReference type="Pfam" id="PF00675">
    <property type="entry name" value="Peptidase_M16"/>
    <property type="match status" value="1"/>
</dbReference>
<dbReference type="GO" id="GO:0046872">
    <property type="term" value="F:metal ion binding"/>
    <property type="evidence" value="ECO:0007669"/>
    <property type="project" value="InterPro"/>
</dbReference>
<organism evidence="5 6">
    <name type="scientific">Candidatus Avimonoglobus intestinipullorum</name>
    <dbReference type="NCBI Taxonomy" id="2840699"/>
    <lineage>
        <taxon>Bacteria</taxon>
        <taxon>Bacillati</taxon>
        <taxon>Bacillota</taxon>
        <taxon>Clostridia</taxon>
        <taxon>Eubacteriales</taxon>
        <taxon>Candidatus Avimonoglobus</taxon>
    </lineage>
</organism>
<dbReference type="Proteomes" id="UP000824111">
    <property type="component" value="Unassembled WGS sequence"/>
</dbReference>
<feature type="domain" description="Peptidase M16 C-terminal" evidence="4">
    <location>
        <begin position="171"/>
        <end position="338"/>
    </location>
</feature>
<evidence type="ECO:0000256" key="2">
    <source>
        <dbReference type="RuleBase" id="RU004447"/>
    </source>
</evidence>
<accession>A0A9D1LVN7</accession>
<dbReference type="InterPro" id="IPR011765">
    <property type="entry name" value="Pept_M16_N"/>
</dbReference>
<proteinExistence type="inferred from homology"/>
<protein>
    <submittedName>
        <fullName evidence="5">Insulinase family protein</fullName>
    </submittedName>
</protein>
<reference evidence="5" key="1">
    <citation type="submission" date="2020-10" db="EMBL/GenBank/DDBJ databases">
        <authorList>
            <person name="Gilroy R."/>
        </authorList>
    </citation>
    <scope>NUCLEOTIDE SEQUENCE</scope>
    <source>
        <strain evidence="5">ChiSjej4B22-9803</strain>
    </source>
</reference>
<evidence type="ECO:0000256" key="1">
    <source>
        <dbReference type="ARBA" id="ARBA00007261"/>
    </source>
</evidence>
<comment type="caution">
    <text evidence="5">The sequence shown here is derived from an EMBL/GenBank/DDBJ whole genome shotgun (WGS) entry which is preliminary data.</text>
</comment>
<dbReference type="EMBL" id="DVND01000159">
    <property type="protein sequence ID" value="HIU48928.1"/>
    <property type="molecule type" value="Genomic_DNA"/>
</dbReference>
<evidence type="ECO:0000313" key="6">
    <source>
        <dbReference type="Proteomes" id="UP000824111"/>
    </source>
</evidence>
<dbReference type="GO" id="GO:0004222">
    <property type="term" value="F:metalloendopeptidase activity"/>
    <property type="evidence" value="ECO:0007669"/>
    <property type="project" value="InterPro"/>
</dbReference>
<dbReference type="Pfam" id="PF05193">
    <property type="entry name" value="Peptidase_M16_C"/>
    <property type="match status" value="1"/>
</dbReference>
<dbReference type="AlphaFoldDB" id="A0A9D1LVN7"/>
<dbReference type="PANTHER" id="PTHR11851:SF49">
    <property type="entry name" value="MITOCHONDRIAL-PROCESSING PEPTIDASE SUBUNIT ALPHA"/>
    <property type="match status" value="1"/>
</dbReference>
<comment type="similarity">
    <text evidence="1 2">Belongs to the peptidase M16 family.</text>
</comment>